<dbReference type="PANTHER" id="PTHR33476">
    <property type="entry name" value="EMB|CAB62613.1"/>
    <property type="match status" value="1"/>
</dbReference>
<feature type="coiled-coil region" evidence="1">
    <location>
        <begin position="215"/>
        <end position="242"/>
    </location>
</feature>
<evidence type="ECO:0000256" key="2">
    <source>
        <dbReference type="SAM" id="MobiDB-lite"/>
    </source>
</evidence>
<keyword evidence="1" id="KW-0175">Coiled coil</keyword>
<evidence type="ECO:0000313" key="4">
    <source>
        <dbReference type="Proteomes" id="UP001179952"/>
    </source>
</evidence>
<dbReference type="GO" id="GO:0008356">
    <property type="term" value="P:asymmetric cell division"/>
    <property type="evidence" value="ECO:0007669"/>
    <property type="project" value="InterPro"/>
</dbReference>
<organism evidence="3 4">
    <name type="scientific">Acorus gramineus</name>
    <name type="common">Dwarf sweet flag</name>
    <dbReference type="NCBI Taxonomy" id="55184"/>
    <lineage>
        <taxon>Eukaryota</taxon>
        <taxon>Viridiplantae</taxon>
        <taxon>Streptophyta</taxon>
        <taxon>Embryophyta</taxon>
        <taxon>Tracheophyta</taxon>
        <taxon>Spermatophyta</taxon>
        <taxon>Magnoliopsida</taxon>
        <taxon>Liliopsida</taxon>
        <taxon>Acoraceae</taxon>
        <taxon>Acorus</taxon>
    </lineage>
</organism>
<dbReference type="Proteomes" id="UP001179952">
    <property type="component" value="Unassembled WGS sequence"/>
</dbReference>
<evidence type="ECO:0000313" key="3">
    <source>
        <dbReference type="EMBL" id="KAK1275000.1"/>
    </source>
</evidence>
<reference evidence="3" key="2">
    <citation type="submission" date="2023-06" db="EMBL/GenBank/DDBJ databases">
        <authorList>
            <person name="Ma L."/>
            <person name="Liu K.-W."/>
            <person name="Li Z."/>
            <person name="Hsiao Y.-Y."/>
            <person name="Qi Y."/>
            <person name="Fu T."/>
            <person name="Tang G."/>
            <person name="Zhang D."/>
            <person name="Sun W.-H."/>
            <person name="Liu D.-K."/>
            <person name="Li Y."/>
            <person name="Chen G.-Z."/>
            <person name="Liu X.-D."/>
            <person name="Liao X.-Y."/>
            <person name="Jiang Y.-T."/>
            <person name="Yu X."/>
            <person name="Hao Y."/>
            <person name="Huang J."/>
            <person name="Zhao X.-W."/>
            <person name="Ke S."/>
            <person name="Chen Y.-Y."/>
            <person name="Wu W.-L."/>
            <person name="Hsu J.-L."/>
            <person name="Lin Y.-F."/>
            <person name="Huang M.-D."/>
            <person name="Li C.-Y."/>
            <person name="Huang L."/>
            <person name="Wang Z.-W."/>
            <person name="Zhao X."/>
            <person name="Zhong W.-Y."/>
            <person name="Peng D.-H."/>
            <person name="Ahmad S."/>
            <person name="Lan S."/>
            <person name="Zhang J.-S."/>
            <person name="Tsai W.-C."/>
            <person name="Van De Peer Y."/>
            <person name="Liu Z.-J."/>
        </authorList>
    </citation>
    <scope>NUCLEOTIDE SEQUENCE</scope>
    <source>
        <strain evidence="3">SCP</strain>
        <tissue evidence="3">Leaves</tissue>
    </source>
</reference>
<gene>
    <name evidence="3" type="ORF">QJS04_geneDACA003825</name>
</gene>
<sequence>MGLSLKGRRRRRRRPFMCGESKAVAFEERRKRNDHDMRLLDFLKEEDVDMPRKIGKEKRIGGGFGSVSMPSSPRLVLSRWFSSFKPHKEIIDAERSDLLIAKALPDSKNDNLDSELVDGLGEGEGASEQSVSVSVGGNVEQSLSLMLLEGPFEGIGTVVEEQNARERISIDDGISNHQGSLECNVSSAAKNANVSPDLPLGAGLVFLIAKGITEFNKMLELRNQMEMLLKEIKEEARRKTDNSPKADIVLACSTSTFVRCKSEREHHFLPSQNLVLSDHSSVAHDTTDPGRHSNCDATLMRAKSLRMVQLEEELEAELELLQINLDSRIASEFPEHRMEIAIENTAPSQSMTASFEGEENDPQEPDIRNTPGVSPYELERRLHELLESQQRERIAELESALNTAEKRLREKETEISWWRDTASVLSKEDD</sequence>
<proteinExistence type="predicted"/>
<feature type="region of interest" description="Disordered" evidence="2">
    <location>
        <begin position="344"/>
        <end position="373"/>
    </location>
</feature>
<evidence type="ECO:0000256" key="1">
    <source>
        <dbReference type="SAM" id="Coils"/>
    </source>
</evidence>
<keyword evidence="4" id="KW-1185">Reference proteome</keyword>
<evidence type="ECO:0008006" key="5">
    <source>
        <dbReference type="Google" id="ProtNLM"/>
    </source>
</evidence>
<dbReference type="PANTHER" id="PTHR33476:SF22">
    <property type="entry name" value="PROTEIN POLAR LOCALIZATION DURING ASYMMETRIC DIVISION AND REDISTRIBUTION"/>
    <property type="match status" value="1"/>
</dbReference>
<reference evidence="3" key="1">
    <citation type="journal article" date="2023" name="Nat. Commun.">
        <title>Diploid and tetraploid genomes of Acorus and the evolution of monocots.</title>
        <authorList>
            <person name="Ma L."/>
            <person name="Liu K.W."/>
            <person name="Li Z."/>
            <person name="Hsiao Y.Y."/>
            <person name="Qi Y."/>
            <person name="Fu T."/>
            <person name="Tang G.D."/>
            <person name="Zhang D."/>
            <person name="Sun W.H."/>
            <person name="Liu D.K."/>
            <person name="Li Y."/>
            <person name="Chen G.Z."/>
            <person name="Liu X.D."/>
            <person name="Liao X.Y."/>
            <person name="Jiang Y.T."/>
            <person name="Yu X."/>
            <person name="Hao Y."/>
            <person name="Huang J."/>
            <person name="Zhao X.W."/>
            <person name="Ke S."/>
            <person name="Chen Y.Y."/>
            <person name="Wu W.L."/>
            <person name="Hsu J.L."/>
            <person name="Lin Y.F."/>
            <person name="Huang M.D."/>
            <person name="Li C.Y."/>
            <person name="Huang L."/>
            <person name="Wang Z.W."/>
            <person name="Zhao X."/>
            <person name="Zhong W.Y."/>
            <person name="Peng D.H."/>
            <person name="Ahmad S."/>
            <person name="Lan S."/>
            <person name="Zhang J.S."/>
            <person name="Tsai W.C."/>
            <person name="Van de Peer Y."/>
            <person name="Liu Z.J."/>
        </authorList>
    </citation>
    <scope>NUCLEOTIDE SEQUENCE</scope>
    <source>
        <strain evidence="3">SCP</strain>
    </source>
</reference>
<dbReference type="AlphaFoldDB" id="A0AAV9BEX3"/>
<dbReference type="EMBL" id="JAUJYN010000003">
    <property type="protein sequence ID" value="KAK1275000.1"/>
    <property type="molecule type" value="Genomic_DNA"/>
</dbReference>
<dbReference type="InterPro" id="IPR040348">
    <property type="entry name" value="POLAR-like"/>
</dbReference>
<feature type="coiled-coil region" evidence="1">
    <location>
        <begin position="387"/>
        <end position="414"/>
    </location>
</feature>
<name>A0AAV9BEX3_ACOGR</name>
<comment type="caution">
    <text evidence="3">The sequence shown here is derived from an EMBL/GenBank/DDBJ whole genome shotgun (WGS) entry which is preliminary data.</text>
</comment>
<accession>A0AAV9BEX3</accession>
<protein>
    <recommendedName>
        <fullName evidence="5">Protein POLAR LOCALIZATION DURING ASYMMETRIC DIVISION AND REDISTRIBUTION-like</fullName>
    </recommendedName>
</protein>